<gene>
    <name evidence="3" type="ORF">GCM10022392_09470</name>
</gene>
<dbReference type="Proteomes" id="UP001500841">
    <property type="component" value="Unassembled WGS sequence"/>
</dbReference>
<proteinExistence type="predicted"/>
<organism evidence="3 4">
    <name type="scientific">Mucilaginibacter panaciglaebae</name>
    <dbReference type="NCBI Taxonomy" id="502331"/>
    <lineage>
        <taxon>Bacteria</taxon>
        <taxon>Pseudomonadati</taxon>
        <taxon>Bacteroidota</taxon>
        <taxon>Sphingobacteriia</taxon>
        <taxon>Sphingobacteriales</taxon>
        <taxon>Sphingobacteriaceae</taxon>
        <taxon>Mucilaginibacter</taxon>
    </lineage>
</organism>
<evidence type="ECO:0000256" key="2">
    <source>
        <dbReference type="SAM" id="SignalP"/>
    </source>
</evidence>
<sequence>MKNQILSFAFAAMMIGSVTAGCSSEKKAGGSDSTAVDTAGMDSAHKAKALRKKMQKDTATPAKTLEDTAKLN</sequence>
<feature type="region of interest" description="Disordered" evidence="1">
    <location>
        <begin position="23"/>
        <end position="72"/>
    </location>
</feature>
<feature type="signal peptide" evidence="2">
    <location>
        <begin position="1"/>
        <end position="20"/>
    </location>
</feature>
<dbReference type="PROSITE" id="PS51257">
    <property type="entry name" value="PROKAR_LIPOPROTEIN"/>
    <property type="match status" value="1"/>
</dbReference>
<name>A0ABP7WJC9_9SPHI</name>
<reference evidence="4" key="1">
    <citation type="journal article" date="2019" name="Int. J. Syst. Evol. Microbiol.">
        <title>The Global Catalogue of Microorganisms (GCM) 10K type strain sequencing project: providing services to taxonomists for standard genome sequencing and annotation.</title>
        <authorList>
            <consortium name="The Broad Institute Genomics Platform"/>
            <consortium name="The Broad Institute Genome Sequencing Center for Infectious Disease"/>
            <person name="Wu L."/>
            <person name="Ma J."/>
        </authorList>
    </citation>
    <scope>NUCLEOTIDE SEQUENCE [LARGE SCALE GENOMIC DNA]</scope>
    <source>
        <strain evidence="4">JCM 17085</strain>
    </source>
</reference>
<evidence type="ECO:0000313" key="3">
    <source>
        <dbReference type="EMBL" id="GAA4090083.1"/>
    </source>
</evidence>
<accession>A0ABP7WJC9</accession>
<evidence type="ECO:0008006" key="5">
    <source>
        <dbReference type="Google" id="ProtNLM"/>
    </source>
</evidence>
<dbReference type="RefSeq" id="WP_345101310.1">
    <property type="nucleotide sequence ID" value="NZ_BAABCV010000003.1"/>
</dbReference>
<keyword evidence="4" id="KW-1185">Reference proteome</keyword>
<protein>
    <recommendedName>
        <fullName evidence="5">Pentapeptide MXKDX repeat protein</fullName>
    </recommendedName>
</protein>
<dbReference type="EMBL" id="BAABCV010000003">
    <property type="protein sequence ID" value="GAA4090083.1"/>
    <property type="molecule type" value="Genomic_DNA"/>
</dbReference>
<feature type="chain" id="PRO_5045510758" description="Pentapeptide MXKDX repeat protein" evidence="2">
    <location>
        <begin position="21"/>
        <end position="72"/>
    </location>
</feature>
<evidence type="ECO:0000313" key="4">
    <source>
        <dbReference type="Proteomes" id="UP001500841"/>
    </source>
</evidence>
<comment type="caution">
    <text evidence="3">The sequence shown here is derived from an EMBL/GenBank/DDBJ whole genome shotgun (WGS) entry which is preliminary data.</text>
</comment>
<evidence type="ECO:0000256" key="1">
    <source>
        <dbReference type="SAM" id="MobiDB-lite"/>
    </source>
</evidence>
<keyword evidence="2" id="KW-0732">Signal</keyword>